<evidence type="ECO:0000259" key="6">
    <source>
        <dbReference type="PROSITE" id="PS50850"/>
    </source>
</evidence>
<feature type="non-terminal residue" evidence="7">
    <location>
        <position position="1"/>
    </location>
</feature>
<gene>
    <name evidence="7" type="ORF">SE17_29265</name>
</gene>
<evidence type="ECO:0000313" key="8">
    <source>
        <dbReference type="Proteomes" id="UP000050509"/>
    </source>
</evidence>
<accession>A0A0N8PRI7</accession>
<dbReference type="GO" id="GO:0005886">
    <property type="term" value="C:plasma membrane"/>
    <property type="evidence" value="ECO:0007669"/>
    <property type="project" value="UniProtKB-SubCell"/>
</dbReference>
<feature type="transmembrane region" description="Helical" evidence="5">
    <location>
        <begin position="84"/>
        <end position="107"/>
    </location>
</feature>
<dbReference type="InterPro" id="IPR020846">
    <property type="entry name" value="MFS_dom"/>
</dbReference>
<evidence type="ECO:0000256" key="2">
    <source>
        <dbReference type="ARBA" id="ARBA00022692"/>
    </source>
</evidence>
<keyword evidence="4 5" id="KW-0472">Membrane</keyword>
<feature type="transmembrane region" description="Helical" evidence="5">
    <location>
        <begin position="60"/>
        <end position="78"/>
    </location>
</feature>
<organism evidence="7 8">
    <name type="scientific">Kouleothrix aurantiaca</name>
    <dbReference type="NCBI Taxonomy" id="186479"/>
    <lineage>
        <taxon>Bacteria</taxon>
        <taxon>Bacillati</taxon>
        <taxon>Chloroflexota</taxon>
        <taxon>Chloroflexia</taxon>
        <taxon>Chloroflexales</taxon>
        <taxon>Roseiflexineae</taxon>
        <taxon>Roseiflexaceae</taxon>
        <taxon>Kouleothrix</taxon>
    </lineage>
</organism>
<dbReference type="Gene3D" id="1.20.1250.20">
    <property type="entry name" value="MFS general substrate transporter like domains"/>
    <property type="match status" value="1"/>
</dbReference>
<dbReference type="Pfam" id="PF07690">
    <property type="entry name" value="MFS_1"/>
    <property type="match status" value="1"/>
</dbReference>
<protein>
    <recommendedName>
        <fullName evidence="6">Major facilitator superfamily (MFS) profile domain-containing protein</fullName>
    </recommendedName>
</protein>
<feature type="domain" description="Major facilitator superfamily (MFS) profile" evidence="6">
    <location>
        <begin position="1"/>
        <end position="173"/>
    </location>
</feature>
<comment type="subcellular location">
    <subcellularLocation>
        <location evidence="1">Cell membrane</location>
        <topology evidence="1">Multi-pass membrane protein</topology>
    </subcellularLocation>
</comment>
<feature type="transmembrane region" description="Helical" evidence="5">
    <location>
        <begin position="119"/>
        <end position="138"/>
    </location>
</feature>
<comment type="caution">
    <text evidence="7">The sequence shown here is derived from an EMBL/GenBank/DDBJ whole genome shotgun (WGS) entry which is preliminary data.</text>
</comment>
<evidence type="ECO:0000256" key="4">
    <source>
        <dbReference type="ARBA" id="ARBA00023136"/>
    </source>
</evidence>
<reference evidence="7 8" key="1">
    <citation type="submission" date="2015-09" db="EMBL/GenBank/DDBJ databases">
        <title>Draft genome sequence of Kouleothrix aurantiaca JCM 19913.</title>
        <authorList>
            <person name="Hemp J."/>
        </authorList>
    </citation>
    <scope>NUCLEOTIDE SEQUENCE [LARGE SCALE GENOMIC DNA]</scope>
    <source>
        <strain evidence="7 8">COM-B</strain>
    </source>
</reference>
<evidence type="ECO:0000256" key="3">
    <source>
        <dbReference type="ARBA" id="ARBA00022989"/>
    </source>
</evidence>
<keyword evidence="8" id="KW-1185">Reference proteome</keyword>
<name>A0A0N8PRI7_9CHLR</name>
<dbReference type="EMBL" id="LJCR01001615">
    <property type="protein sequence ID" value="KPV50037.1"/>
    <property type="molecule type" value="Genomic_DNA"/>
</dbReference>
<feature type="transmembrane region" description="Helical" evidence="5">
    <location>
        <begin position="30"/>
        <end position="53"/>
    </location>
</feature>
<sequence>LLFLTALGVDLVFVVQGAWAKSSLGATEGQLGQVFALLGLAELGGSLGSTLLVDRVGKKRAVLAGYALTATCAALLPLSDGRWLAFLALIFLFDLCYEFAIVSSFPLASGVAPGARGTVLALSVLMTGMGRATGSQLAEPIWHGLGIGAIGLLSAAATLLGVGVCWALVREAE</sequence>
<dbReference type="AlphaFoldDB" id="A0A0N8PRI7"/>
<dbReference type="PROSITE" id="PS50850">
    <property type="entry name" value="MFS"/>
    <property type="match status" value="1"/>
</dbReference>
<keyword evidence="3 5" id="KW-1133">Transmembrane helix</keyword>
<dbReference type="Proteomes" id="UP000050509">
    <property type="component" value="Unassembled WGS sequence"/>
</dbReference>
<dbReference type="GO" id="GO:0022857">
    <property type="term" value="F:transmembrane transporter activity"/>
    <property type="evidence" value="ECO:0007669"/>
    <property type="project" value="InterPro"/>
</dbReference>
<evidence type="ECO:0000256" key="5">
    <source>
        <dbReference type="SAM" id="Phobius"/>
    </source>
</evidence>
<keyword evidence="2 5" id="KW-0812">Transmembrane</keyword>
<feature type="transmembrane region" description="Helical" evidence="5">
    <location>
        <begin position="144"/>
        <end position="169"/>
    </location>
</feature>
<evidence type="ECO:0000256" key="1">
    <source>
        <dbReference type="ARBA" id="ARBA00004651"/>
    </source>
</evidence>
<dbReference type="InterPro" id="IPR011701">
    <property type="entry name" value="MFS"/>
</dbReference>
<evidence type="ECO:0000313" key="7">
    <source>
        <dbReference type="EMBL" id="KPV50037.1"/>
    </source>
</evidence>
<dbReference type="SUPFAM" id="SSF103473">
    <property type="entry name" value="MFS general substrate transporter"/>
    <property type="match status" value="1"/>
</dbReference>
<proteinExistence type="predicted"/>
<dbReference type="InterPro" id="IPR036259">
    <property type="entry name" value="MFS_trans_sf"/>
</dbReference>